<feature type="transmembrane region" description="Helical" evidence="6">
    <location>
        <begin position="332"/>
        <end position="351"/>
    </location>
</feature>
<feature type="transmembrane region" description="Helical" evidence="6">
    <location>
        <begin position="357"/>
        <end position="379"/>
    </location>
</feature>
<evidence type="ECO:0000256" key="6">
    <source>
        <dbReference type="SAM" id="Phobius"/>
    </source>
</evidence>
<dbReference type="GeneID" id="19164328"/>
<gene>
    <name evidence="8" type="ORF">A1O3_00188</name>
</gene>
<dbReference type="AlphaFoldDB" id="W9YGF7"/>
<dbReference type="SUPFAM" id="SSF103473">
    <property type="entry name" value="MFS general substrate transporter"/>
    <property type="match status" value="1"/>
</dbReference>
<dbReference type="PROSITE" id="PS50850">
    <property type="entry name" value="MFS"/>
    <property type="match status" value="1"/>
</dbReference>
<dbReference type="Proteomes" id="UP000019478">
    <property type="component" value="Unassembled WGS sequence"/>
</dbReference>
<keyword evidence="3 6" id="KW-0812">Transmembrane</keyword>
<feature type="transmembrane region" description="Helical" evidence="6">
    <location>
        <begin position="424"/>
        <end position="444"/>
    </location>
</feature>
<keyword evidence="9" id="KW-1185">Reference proteome</keyword>
<dbReference type="PANTHER" id="PTHR43791">
    <property type="entry name" value="PERMEASE-RELATED"/>
    <property type="match status" value="1"/>
</dbReference>
<evidence type="ECO:0000256" key="2">
    <source>
        <dbReference type="ARBA" id="ARBA00022448"/>
    </source>
</evidence>
<dbReference type="PANTHER" id="PTHR43791:SF24">
    <property type="entry name" value="NICOTINIC ACID PLASMA MEMBRANE TRANSPORTER"/>
    <property type="match status" value="1"/>
</dbReference>
<feature type="domain" description="Major facilitator superfamily (MFS) profile" evidence="7">
    <location>
        <begin position="39"/>
        <end position="448"/>
    </location>
</feature>
<dbReference type="FunFam" id="1.20.1250.20:FF:000013">
    <property type="entry name" value="MFS general substrate transporter"/>
    <property type="match status" value="1"/>
</dbReference>
<dbReference type="FunFam" id="1.20.1250.20:FF:000018">
    <property type="entry name" value="MFS transporter permease"/>
    <property type="match status" value="1"/>
</dbReference>
<feature type="transmembrane region" description="Helical" evidence="6">
    <location>
        <begin position="168"/>
        <end position="186"/>
    </location>
</feature>
<sequence length="476" mass="52925">MKIEEPVLERHPSPDEATVASSIDPVMEKRVIAKFDRWFLPQIFILNLIAYLDRSNVGNAKVFGFAEDLHLKGNEFSNLVTLFYVTYVVFETPWAACVKRFGVNKVLAVAFVCWGIVTLGNGFVQNYSQAMACRLLLGAFEAGISPSIAFFISTVYPRKEQAKRMAMIYISAALSGAFGGLIAYGIQKMGEQRGLAAWRWLFIIEGVVTIVVCGCCWFSLPTTAEDAWFLTEEEKSMMQLRKKLEHVYKGDDKFEWRYVRMATVDPMVWLAAVSLFGAGVCLFGFGTFLPSILKGQGYTSLQANYLSIPVYIWATIATTFATWLSDRLGMRAIVAFFVPLPVICGYAIAIGTTNHGAGYFAMYLVGTLYAYNTLLMSWLSNNLKPDYKRAVGLAFYLSFGNISGAIAGQIYVADTAPRYVLGNAVSLGMEAMAMAGIVALYVLWRSRDMKKQQLLDEGVTDNGKEGDRALDFKYIL</sequence>
<reference evidence="8 9" key="1">
    <citation type="submission" date="2013-03" db="EMBL/GenBank/DDBJ databases">
        <title>The Genome Sequence of Capronia epimyces CBS 606.96.</title>
        <authorList>
            <consortium name="The Broad Institute Genomics Platform"/>
            <person name="Cuomo C."/>
            <person name="de Hoog S."/>
            <person name="Gorbushina A."/>
            <person name="Walker B."/>
            <person name="Young S.K."/>
            <person name="Zeng Q."/>
            <person name="Gargeya S."/>
            <person name="Fitzgerald M."/>
            <person name="Haas B."/>
            <person name="Abouelleil A."/>
            <person name="Allen A.W."/>
            <person name="Alvarado L."/>
            <person name="Arachchi H.M."/>
            <person name="Berlin A.M."/>
            <person name="Chapman S.B."/>
            <person name="Gainer-Dewar J."/>
            <person name="Goldberg J."/>
            <person name="Griggs A."/>
            <person name="Gujja S."/>
            <person name="Hansen M."/>
            <person name="Howarth C."/>
            <person name="Imamovic A."/>
            <person name="Ireland A."/>
            <person name="Larimer J."/>
            <person name="McCowan C."/>
            <person name="Murphy C."/>
            <person name="Pearson M."/>
            <person name="Poon T.W."/>
            <person name="Priest M."/>
            <person name="Roberts A."/>
            <person name="Saif S."/>
            <person name="Shea T."/>
            <person name="Sisk P."/>
            <person name="Sykes S."/>
            <person name="Wortman J."/>
            <person name="Nusbaum C."/>
            <person name="Birren B."/>
        </authorList>
    </citation>
    <scope>NUCLEOTIDE SEQUENCE [LARGE SCALE GENOMIC DNA]</scope>
    <source>
        <strain evidence="8 9">CBS 606.96</strain>
    </source>
</reference>
<dbReference type="RefSeq" id="XP_007728528.1">
    <property type="nucleotide sequence ID" value="XM_007730338.1"/>
</dbReference>
<evidence type="ECO:0000256" key="5">
    <source>
        <dbReference type="ARBA" id="ARBA00023136"/>
    </source>
</evidence>
<dbReference type="OrthoDB" id="2962993at2759"/>
<feature type="transmembrane region" description="Helical" evidence="6">
    <location>
        <begin position="391"/>
        <end position="412"/>
    </location>
</feature>
<feature type="transmembrane region" description="Helical" evidence="6">
    <location>
        <begin position="267"/>
        <end position="293"/>
    </location>
</feature>
<evidence type="ECO:0000256" key="4">
    <source>
        <dbReference type="ARBA" id="ARBA00022989"/>
    </source>
</evidence>
<evidence type="ECO:0000256" key="3">
    <source>
        <dbReference type="ARBA" id="ARBA00022692"/>
    </source>
</evidence>
<feature type="transmembrane region" description="Helical" evidence="6">
    <location>
        <begin position="106"/>
        <end position="124"/>
    </location>
</feature>
<dbReference type="Pfam" id="PF07690">
    <property type="entry name" value="MFS_1"/>
    <property type="match status" value="1"/>
</dbReference>
<evidence type="ECO:0000256" key="1">
    <source>
        <dbReference type="ARBA" id="ARBA00004141"/>
    </source>
</evidence>
<accession>W9YGF7</accession>
<proteinExistence type="predicted"/>
<dbReference type="EMBL" id="AMGY01000001">
    <property type="protein sequence ID" value="EXJ91638.1"/>
    <property type="molecule type" value="Genomic_DNA"/>
</dbReference>
<dbReference type="GO" id="GO:0016020">
    <property type="term" value="C:membrane"/>
    <property type="evidence" value="ECO:0007669"/>
    <property type="project" value="UniProtKB-SubCell"/>
</dbReference>
<feature type="transmembrane region" description="Helical" evidence="6">
    <location>
        <begin position="136"/>
        <end position="156"/>
    </location>
</feature>
<dbReference type="HOGENOM" id="CLU_001265_0_1_1"/>
<keyword evidence="4 6" id="KW-1133">Transmembrane helix</keyword>
<feature type="transmembrane region" description="Helical" evidence="6">
    <location>
        <begin position="305"/>
        <end position="325"/>
    </location>
</feature>
<comment type="caution">
    <text evidence="8">The sequence shown here is derived from an EMBL/GenBank/DDBJ whole genome shotgun (WGS) entry which is preliminary data.</text>
</comment>
<name>W9YGF7_9EURO</name>
<comment type="subcellular location">
    <subcellularLocation>
        <location evidence="1">Membrane</location>
        <topology evidence="1">Multi-pass membrane protein</topology>
    </subcellularLocation>
</comment>
<keyword evidence="5 6" id="KW-0472">Membrane</keyword>
<dbReference type="GO" id="GO:0022857">
    <property type="term" value="F:transmembrane transporter activity"/>
    <property type="evidence" value="ECO:0007669"/>
    <property type="project" value="InterPro"/>
</dbReference>
<dbReference type="Gene3D" id="1.20.1250.20">
    <property type="entry name" value="MFS general substrate transporter like domains"/>
    <property type="match status" value="2"/>
</dbReference>
<organism evidence="8 9">
    <name type="scientific">Capronia epimyces CBS 606.96</name>
    <dbReference type="NCBI Taxonomy" id="1182542"/>
    <lineage>
        <taxon>Eukaryota</taxon>
        <taxon>Fungi</taxon>
        <taxon>Dikarya</taxon>
        <taxon>Ascomycota</taxon>
        <taxon>Pezizomycotina</taxon>
        <taxon>Eurotiomycetes</taxon>
        <taxon>Chaetothyriomycetidae</taxon>
        <taxon>Chaetothyriales</taxon>
        <taxon>Herpotrichiellaceae</taxon>
        <taxon>Capronia</taxon>
    </lineage>
</organism>
<feature type="transmembrane region" description="Helical" evidence="6">
    <location>
        <begin position="198"/>
        <end position="220"/>
    </location>
</feature>
<dbReference type="InterPro" id="IPR020846">
    <property type="entry name" value="MFS_dom"/>
</dbReference>
<dbReference type="InterPro" id="IPR011701">
    <property type="entry name" value="MFS"/>
</dbReference>
<evidence type="ECO:0000313" key="8">
    <source>
        <dbReference type="EMBL" id="EXJ91638.1"/>
    </source>
</evidence>
<dbReference type="eggNOG" id="KOG2533">
    <property type="taxonomic scope" value="Eukaryota"/>
</dbReference>
<protein>
    <recommendedName>
        <fullName evidence="7">Major facilitator superfamily (MFS) profile domain-containing protein</fullName>
    </recommendedName>
</protein>
<evidence type="ECO:0000313" key="9">
    <source>
        <dbReference type="Proteomes" id="UP000019478"/>
    </source>
</evidence>
<evidence type="ECO:0000259" key="7">
    <source>
        <dbReference type="PROSITE" id="PS50850"/>
    </source>
</evidence>
<keyword evidence="2" id="KW-0813">Transport</keyword>
<dbReference type="InterPro" id="IPR036259">
    <property type="entry name" value="MFS_trans_sf"/>
</dbReference>